<dbReference type="InterPro" id="IPR006342">
    <property type="entry name" value="FkbM_mtfrase"/>
</dbReference>
<feature type="domain" description="Methyltransferase FkbM" evidence="1">
    <location>
        <begin position="78"/>
        <end position="235"/>
    </location>
</feature>
<dbReference type="SUPFAM" id="SSF53335">
    <property type="entry name" value="S-adenosyl-L-methionine-dependent methyltransferases"/>
    <property type="match status" value="1"/>
</dbReference>
<keyword evidence="3" id="KW-1185">Reference proteome</keyword>
<dbReference type="GO" id="GO:0008168">
    <property type="term" value="F:methyltransferase activity"/>
    <property type="evidence" value="ECO:0007669"/>
    <property type="project" value="UniProtKB-KW"/>
</dbReference>
<accession>A0A5M6DBK1</accession>
<dbReference type="InterPro" id="IPR052514">
    <property type="entry name" value="SAM-dependent_MTase"/>
</dbReference>
<dbReference type="NCBIfam" id="TIGR01444">
    <property type="entry name" value="fkbM_fam"/>
    <property type="match status" value="1"/>
</dbReference>
<organism evidence="2 3">
    <name type="scientific">Adhaeribacter rhizoryzae</name>
    <dbReference type="NCBI Taxonomy" id="2607907"/>
    <lineage>
        <taxon>Bacteria</taxon>
        <taxon>Pseudomonadati</taxon>
        <taxon>Bacteroidota</taxon>
        <taxon>Cytophagia</taxon>
        <taxon>Cytophagales</taxon>
        <taxon>Hymenobacteraceae</taxon>
        <taxon>Adhaeribacter</taxon>
    </lineage>
</organism>
<proteinExistence type="predicted"/>
<evidence type="ECO:0000313" key="3">
    <source>
        <dbReference type="Proteomes" id="UP000323426"/>
    </source>
</evidence>
<protein>
    <submittedName>
        <fullName evidence="2">FkbM family methyltransferase</fullName>
    </submittedName>
</protein>
<reference evidence="2 3" key="1">
    <citation type="submission" date="2019-09" db="EMBL/GenBank/DDBJ databases">
        <title>Genome sequence and assembly of Adhaeribacter sp.</title>
        <authorList>
            <person name="Chhetri G."/>
        </authorList>
    </citation>
    <scope>NUCLEOTIDE SEQUENCE [LARGE SCALE GENOMIC DNA]</scope>
    <source>
        <strain evidence="2 3">DK36</strain>
    </source>
</reference>
<name>A0A5M6DBK1_9BACT</name>
<evidence type="ECO:0000259" key="1">
    <source>
        <dbReference type="Pfam" id="PF05050"/>
    </source>
</evidence>
<dbReference type="PANTHER" id="PTHR34203">
    <property type="entry name" value="METHYLTRANSFERASE, FKBM FAMILY PROTEIN"/>
    <property type="match status" value="1"/>
</dbReference>
<sequence>MKHELIRFYRFIQLFGIIHGTRLFFNFILNKFNDIKIPFIKSSITLRPGTSDPKAFYQIFVEKEYDLTFPDNPKIIVDGGANIGLFTILMKNRFPDVKIISIEPDKDNFKILQKNVGSYSDIHCENCGIWHKATTLKVYDKYEIGKWGMVVEEDNDEGNIAALSIDAIMNKYAIDRIDILKLDIETSEKKVFMHNYERWLPKVKMIIIELHDWMEDDCAKPFFTAINNTFNRYEYNIKGENTIIVNKDLE</sequence>
<dbReference type="InterPro" id="IPR029063">
    <property type="entry name" value="SAM-dependent_MTases_sf"/>
</dbReference>
<dbReference type="RefSeq" id="WP_150089003.1">
    <property type="nucleotide sequence ID" value="NZ_VWSF01000010.1"/>
</dbReference>
<comment type="caution">
    <text evidence="2">The sequence shown here is derived from an EMBL/GenBank/DDBJ whole genome shotgun (WGS) entry which is preliminary data.</text>
</comment>
<dbReference type="EMBL" id="VWSF01000010">
    <property type="protein sequence ID" value="KAA5544753.1"/>
    <property type="molecule type" value="Genomic_DNA"/>
</dbReference>
<keyword evidence="2" id="KW-0808">Transferase</keyword>
<dbReference type="Pfam" id="PF05050">
    <property type="entry name" value="Methyltransf_21"/>
    <property type="match status" value="1"/>
</dbReference>
<keyword evidence="2" id="KW-0489">Methyltransferase</keyword>
<evidence type="ECO:0000313" key="2">
    <source>
        <dbReference type="EMBL" id="KAA5544753.1"/>
    </source>
</evidence>
<dbReference type="Gene3D" id="3.40.50.150">
    <property type="entry name" value="Vaccinia Virus protein VP39"/>
    <property type="match status" value="1"/>
</dbReference>
<dbReference type="PANTHER" id="PTHR34203:SF15">
    <property type="entry name" value="SLL1173 PROTEIN"/>
    <property type="match status" value="1"/>
</dbReference>
<gene>
    <name evidence="2" type="ORF">F0145_13780</name>
</gene>
<dbReference type="AlphaFoldDB" id="A0A5M6DBK1"/>
<dbReference type="Proteomes" id="UP000323426">
    <property type="component" value="Unassembled WGS sequence"/>
</dbReference>
<dbReference type="GO" id="GO:0032259">
    <property type="term" value="P:methylation"/>
    <property type="evidence" value="ECO:0007669"/>
    <property type="project" value="UniProtKB-KW"/>
</dbReference>